<protein>
    <recommendedName>
        <fullName evidence="1">Transposase IS200-like domain-containing protein</fullName>
    </recommendedName>
</protein>
<dbReference type="Pfam" id="PF01797">
    <property type="entry name" value="Y1_Tnp"/>
    <property type="match status" value="1"/>
</dbReference>
<evidence type="ECO:0000259" key="1">
    <source>
        <dbReference type="SMART" id="SM01321"/>
    </source>
</evidence>
<feature type="domain" description="Transposase IS200-like" evidence="1">
    <location>
        <begin position="9"/>
        <end position="152"/>
    </location>
</feature>
<dbReference type="Gene3D" id="3.30.70.1290">
    <property type="entry name" value="Transposase IS200-like"/>
    <property type="match status" value="1"/>
</dbReference>
<dbReference type="GO" id="GO:0004803">
    <property type="term" value="F:transposase activity"/>
    <property type="evidence" value="ECO:0007669"/>
    <property type="project" value="InterPro"/>
</dbReference>
<sequence length="235" mass="27776">MSVKRPQLVNGEIYHLVLRGVADSIIFKDKNDYYRGVFSLYEFNDTNPVLIRDRRRARLRAKKKGREQFSADRDMFVEILAFCFMPNHIHLLVRQIKNSGITQFMKKLGTGYATYFNKKYDRKGHLFQGRFRAVHIRTNEQLKTVFVYIHTNGISLIEPKWKEKGISNLKKVIKFLENYKWSSYPDYLGKNNFPSVTKRDFLLKVMGGGRGCRNFVEGWVKYKKELKDFNKIAPE</sequence>
<dbReference type="Proteomes" id="UP000237006">
    <property type="component" value="Unassembled WGS sequence"/>
</dbReference>
<proteinExistence type="predicted"/>
<organism evidence="2 3">
    <name type="scientific">Candidatus Nealsonbacteria bacterium CG10_big_fil_rev_8_21_14_0_10_36_228</name>
    <dbReference type="NCBI Taxonomy" id="1974708"/>
    <lineage>
        <taxon>Bacteria</taxon>
        <taxon>Candidatus Nealsoniibacteriota</taxon>
    </lineage>
</organism>
<evidence type="ECO:0000313" key="3">
    <source>
        <dbReference type="Proteomes" id="UP000237006"/>
    </source>
</evidence>
<dbReference type="SUPFAM" id="SSF143422">
    <property type="entry name" value="Transposase IS200-like"/>
    <property type="match status" value="1"/>
</dbReference>
<dbReference type="AlphaFoldDB" id="A0A2H0TKE7"/>
<evidence type="ECO:0000313" key="2">
    <source>
        <dbReference type="EMBL" id="PIR72218.1"/>
    </source>
</evidence>
<gene>
    <name evidence="2" type="ORF">COU41_00705</name>
</gene>
<dbReference type="PANTHER" id="PTHR34322:SF2">
    <property type="entry name" value="TRANSPOSASE IS200-LIKE DOMAIN-CONTAINING PROTEIN"/>
    <property type="match status" value="1"/>
</dbReference>
<dbReference type="InterPro" id="IPR036515">
    <property type="entry name" value="Transposase_17_sf"/>
</dbReference>
<reference evidence="3" key="1">
    <citation type="submission" date="2017-09" db="EMBL/GenBank/DDBJ databases">
        <title>Depth-based differentiation of microbial function through sediment-hosted aquifers and enrichment of novel symbionts in the deep terrestrial subsurface.</title>
        <authorList>
            <person name="Probst A.J."/>
            <person name="Ladd B."/>
            <person name="Jarett J.K."/>
            <person name="Geller-Mcgrath D.E."/>
            <person name="Sieber C.M.K."/>
            <person name="Emerson J.B."/>
            <person name="Anantharaman K."/>
            <person name="Thomas B.C."/>
            <person name="Malmstrom R."/>
            <person name="Stieglmeier M."/>
            <person name="Klingl A."/>
            <person name="Woyke T."/>
            <person name="Ryan C.M."/>
            <person name="Banfield J.F."/>
        </authorList>
    </citation>
    <scope>NUCLEOTIDE SEQUENCE [LARGE SCALE GENOMIC DNA]</scope>
</reference>
<accession>A0A2H0TKE7</accession>
<dbReference type="PANTHER" id="PTHR34322">
    <property type="entry name" value="TRANSPOSASE, Y1_TNP DOMAIN-CONTAINING"/>
    <property type="match status" value="1"/>
</dbReference>
<name>A0A2H0TKE7_9BACT</name>
<dbReference type="InterPro" id="IPR002686">
    <property type="entry name" value="Transposase_17"/>
</dbReference>
<comment type="caution">
    <text evidence="2">The sequence shown here is derived from an EMBL/GenBank/DDBJ whole genome shotgun (WGS) entry which is preliminary data.</text>
</comment>
<dbReference type="GO" id="GO:0003677">
    <property type="term" value="F:DNA binding"/>
    <property type="evidence" value="ECO:0007669"/>
    <property type="project" value="InterPro"/>
</dbReference>
<dbReference type="GO" id="GO:0006313">
    <property type="term" value="P:DNA transposition"/>
    <property type="evidence" value="ECO:0007669"/>
    <property type="project" value="InterPro"/>
</dbReference>
<dbReference type="SMART" id="SM01321">
    <property type="entry name" value="Y1_Tnp"/>
    <property type="match status" value="1"/>
</dbReference>
<dbReference type="EMBL" id="PFCI01000017">
    <property type="protein sequence ID" value="PIR72218.1"/>
    <property type="molecule type" value="Genomic_DNA"/>
</dbReference>